<dbReference type="PANTHER" id="PTHR43687:SF1">
    <property type="entry name" value="FERREDOXIN III"/>
    <property type="match status" value="1"/>
</dbReference>
<feature type="domain" description="4Fe-4S ferredoxin-type" evidence="5">
    <location>
        <begin position="188"/>
        <end position="217"/>
    </location>
</feature>
<dbReference type="InterPro" id="IPR017896">
    <property type="entry name" value="4Fe4S_Fe-S-bd"/>
</dbReference>
<dbReference type="Proteomes" id="UP000277811">
    <property type="component" value="Unassembled WGS sequence"/>
</dbReference>
<feature type="domain" description="4Fe-4S ferredoxin-type" evidence="5">
    <location>
        <begin position="218"/>
        <end position="246"/>
    </location>
</feature>
<dbReference type="PANTHER" id="PTHR43687">
    <property type="entry name" value="ADENYLYLSULFATE REDUCTASE, BETA SUBUNIT"/>
    <property type="match status" value="1"/>
</dbReference>
<evidence type="ECO:0000256" key="2">
    <source>
        <dbReference type="ARBA" id="ARBA00022723"/>
    </source>
</evidence>
<keyword evidence="4" id="KW-0411">Iron-sulfur</keyword>
<evidence type="ECO:0000256" key="1">
    <source>
        <dbReference type="ARBA" id="ARBA00022485"/>
    </source>
</evidence>
<dbReference type="GO" id="GO:0051539">
    <property type="term" value="F:4 iron, 4 sulfur cluster binding"/>
    <property type="evidence" value="ECO:0007669"/>
    <property type="project" value="UniProtKB-KW"/>
</dbReference>
<keyword evidence="3" id="KW-0408">Iron</keyword>
<evidence type="ECO:0000256" key="3">
    <source>
        <dbReference type="ARBA" id="ARBA00023004"/>
    </source>
</evidence>
<dbReference type="SUPFAM" id="SSF54862">
    <property type="entry name" value="4Fe-4S ferredoxins"/>
    <property type="match status" value="1"/>
</dbReference>
<evidence type="ECO:0000256" key="4">
    <source>
        <dbReference type="ARBA" id="ARBA00023014"/>
    </source>
</evidence>
<dbReference type="Gene3D" id="3.30.70.20">
    <property type="match status" value="1"/>
</dbReference>
<reference evidence="6 7" key="1">
    <citation type="submission" date="2018-06" db="EMBL/GenBank/DDBJ databases">
        <authorList>
            <person name="Strepis N."/>
        </authorList>
    </citation>
    <scope>NUCLEOTIDE SEQUENCE [LARGE SCALE GENOMIC DNA]</scope>
    <source>
        <strain evidence="6">LUCI</strain>
    </source>
</reference>
<dbReference type="AlphaFoldDB" id="A0A498R8Y8"/>
<name>A0A498R8Y8_9FIRM</name>
<keyword evidence="7" id="KW-1185">Reference proteome</keyword>
<dbReference type="InterPro" id="IPR050572">
    <property type="entry name" value="Fe-S_Ferredoxin"/>
</dbReference>
<keyword evidence="1" id="KW-0004">4Fe-4S</keyword>
<evidence type="ECO:0000313" key="6">
    <source>
        <dbReference type="EMBL" id="VBB07390.1"/>
    </source>
</evidence>
<dbReference type="RefSeq" id="WP_122628330.1">
    <property type="nucleotide sequence ID" value="NZ_UPPP01000073.1"/>
</dbReference>
<dbReference type="Gene3D" id="3.40.50.11440">
    <property type="match status" value="1"/>
</dbReference>
<dbReference type="Pfam" id="PF04015">
    <property type="entry name" value="DUF362"/>
    <property type="match status" value="1"/>
</dbReference>
<organism evidence="6 7">
    <name type="scientific">Lucifera butyrica</name>
    <dbReference type="NCBI Taxonomy" id="1351585"/>
    <lineage>
        <taxon>Bacteria</taxon>
        <taxon>Bacillati</taxon>
        <taxon>Bacillota</taxon>
        <taxon>Negativicutes</taxon>
        <taxon>Veillonellales</taxon>
        <taxon>Veillonellaceae</taxon>
        <taxon>Lucifera</taxon>
    </lineage>
</organism>
<evidence type="ECO:0000313" key="7">
    <source>
        <dbReference type="Proteomes" id="UP000277811"/>
    </source>
</evidence>
<proteinExistence type="predicted"/>
<keyword evidence="2" id="KW-0479">Metal-binding</keyword>
<dbReference type="OrthoDB" id="9781559at2"/>
<protein>
    <recommendedName>
        <fullName evidence="5">4Fe-4S ferredoxin-type domain-containing protein</fullName>
    </recommendedName>
</protein>
<evidence type="ECO:0000259" key="5">
    <source>
        <dbReference type="PROSITE" id="PS51379"/>
    </source>
</evidence>
<gene>
    <name evidence="6" type="ORF">LUCI_2634</name>
</gene>
<dbReference type="Pfam" id="PF12838">
    <property type="entry name" value="Fer4_7"/>
    <property type="match status" value="1"/>
</dbReference>
<dbReference type="InterPro" id="IPR007160">
    <property type="entry name" value="DUF362"/>
</dbReference>
<dbReference type="GO" id="GO:0046872">
    <property type="term" value="F:metal ion binding"/>
    <property type="evidence" value="ECO:0007669"/>
    <property type="project" value="UniProtKB-KW"/>
</dbReference>
<dbReference type="PROSITE" id="PS51379">
    <property type="entry name" value="4FE4S_FER_2"/>
    <property type="match status" value="2"/>
</dbReference>
<sequence>MEKSKVFFTNLRVSPNMNLLQKLAKLVKKAGMEQIDFENKFTAIKIHFGEPGNLAFLRPNYAKVIIDIIKEKGGQVFLTDCNTLYVGRRKNALEHLDAAYENGYNPLTTGCQILIGDGLKGTDEAYVPVPNGEYVKEAKIGQAIMDADIVISLNHFKGHELAGFGGALKNIGMGCGSRAGKMEMHSDGKPVVNSKVCVGCGACAKICAHSAITVVDKKARIDHSKCVGCGRCIGTCHFNAIVPAWDESSDILNKKMAEYAAAVLHDRPHFHISLVIDVAPFCDCHAENDVPIIPDIGMFASFDPVALDMACAEMANRAPVIAGSYLEEQLQKQSGKGGVQDHFCATHPETNWQSCMDHAEKIGIGTKRYELIEI</sequence>
<dbReference type="EMBL" id="UPPP01000073">
    <property type="protein sequence ID" value="VBB07390.1"/>
    <property type="molecule type" value="Genomic_DNA"/>
</dbReference>
<accession>A0A498R8Y8</accession>